<reference evidence="3" key="2">
    <citation type="submission" date="2012-06" db="EMBL/GenBank/DDBJ databases">
        <authorList>
            <person name="Yu Y."/>
            <person name="Currie J."/>
            <person name="Lomeli R."/>
            <person name="Angelova A."/>
            <person name="Collura K."/>
            <person name="Wissotski M."/>
            <person name="Campos D."/>
            <person name="Kudrna D."/>
            <person name="Golser W."/>
            <person name="Ashely E."/>
            <person name="Descour A."/>
            <person name="Fernandes J."/>
            <person name="Soderlund C."/>
            <person name="Walbot V."/>
        </authorList>
    </citation>
    <scope>NUCLEOTIDE SEQUENCE</scope>
    <source>
        <strain evidence="3">B73</strain>
    </source>
</reference>
<feature type="signal peptide" evidence="2">
    <location>
        <begin position="1"/>
        <end position="18"/>
    </location>
</feature>
<feature type="chain" id="PRO_5002901833" evidence="2">
    <location>
        <begin position="19"/>
        <end position="132"/>
    </location>
</feature>
<evidence type="ECO:0000256" key="1">
    <source>
        <dbReference type="SAM" id="MobiDB-lite"/>
    </source>
</evidence>
<evidence type="ECO:0000313" key="3">
    <source>
        <dbReference type="EMBL" id="ACN36451.1"/>
    </source>
</evidence>
<feature type="compositionally biased region" description="Acidic residues" evidence="1">
    <location>
        <begin position="85"/>
        <end position="100"/>
    </location>
</feature>
<feature type="compositionally biased region" description="Basic and acidic residues" evidence="1">
    <location>
        <begin position="70"/>
        <end position="84"/>
    </location>
</feature>
<proteinExistence type="evidence at transcript level"/>
<sequence length="132" mass="14192">MQLSMVTGNISMLTIATSILLLHDHIACHRAPSSGARGVCRRRRGSVSGRTRRAGAARLRCAVEEEAVGDVERPADGSGVRERRDEEEEQGGDDDDKDDDALALVVGTIAVEEEHVVPLQVEEAAARRHGLA</sequence>
<name>C0PMN5_MAIZE</name>
<protein>
    <submittedName>
        <fullName evidence="3">Uncharacterized protein</fullName>
    </submittedName>
</protein>
<accession>C0PMN5</accession>
<feature type="region of interest" description="Disordered" evidence="1">
    <location>
        <begin position="32"/>
        <end position="51"/>
    </location>
</feature>
<dbReference type="AlphaFoldDB" id="C0PMN5"/>
<dbReference type="EMBL" id="BT069554">
    <property type="protein sequence ID" value="ACN36451.1"/>
    <property type="molecule type" value="mRNA"/>
</dbReference>
<feature type="compositionally biased region" description="Basic residues" evidence="1">
    <location>
        <begin position="39"/>
        <end position="51"/>
    </location>
</feature>
<organism evidence="3">
    <name type="scientific">Zea mays</name>
    <name type="common">Maize</name>
    <dbReference type="NCBI Taxonomy" id="4577"/>
    <lineage>
        <taxon>Eukaryota</taxon>
        <taxon>Viridiplantae</taxon>
        <taxon>Streptophyta</taxon>
        <taxon>Embryophyta</taxon>
        <taxon>Tracheophyta</taxon>
        <taxon>Spermatophyta</taxon>
        <taxon>Magnoliopsida</taxon>
        <taxon>Liliopsida</taxon>
        <taxon>Poales</taxon>
        <taxon>Poaceae</taxon>
        <taxon>PACMAD clade</taxon>
        <taxon>Panicoideae</taxon>
        <taxon>Andropogonodae</taxon>
        <taxon>Andropogoneae</taxon>
        <taxon>Tripsacinae</taxon>
        <taxon>Zea</taxon>
    </lineage>
</organism>
<reference evidence="3" key="1">
    <citation type="journal article" date="2009" name="PLoS Genet.">
        <title>Sequencing, mapping, and analysis of 27,455 maize full-length cDNAs.</title>
        <authorList>
            <person name="Soderlund C."/>
            <person name="Descour A."/>
            <person name="Kudrna D."/>
            <person name="Bomhoff M."/>
            <person name="Boyd L."/>
            <person name="Currie J."/>
            <person name="Angelova A."/>
            <person name="Collura K."/>
            <person name="Wissotski M."/>
            <person name="Ashley E."/>
            <person name="Morrow D."/>
            <person name="Fernandes J."/>
            <person name="Walbot V."/>
            <person name="Yu Y."/>
        </authorList>
    </citation>
    <scope>NUCLEOTIDE SEQUENCE</scope>
    <source>
        <strain evidence="3">B73</strain>
    </source>
</reference>
<evidence type="ECO:0000256" key="2">
    <source>
        <dbReference type="SAM" id="SignalP"/>
    </source>
</evidence>
<keyword evidence="2" id="KW-0732">Signal</keyword>
<feature type="region of interest" description="Disordered" evidence="1">
    <location>
        <begin position="67"/>
        <end position="100"/>
    </location>
</feature>